<evidence type="ECO:0000313" key="6">
    <source>
        <dbReference type="EMBL" id="AIJ20278.1"/>
    </source>
</evidence>
<name>A0A076MHB0_AMYME</name>
<keyword evidence="2" id="KW-0238">DNA-binding</keyword>
<dbReference type="GO" id="GO:0003700">
    <property type="term" value="F:DNA-binding transcription factor activity"/>
    <property type="evidence" value="ECO:0007669"/>
    <property type="project" value="InterPro"/>
</dbReference>
<dbReference type="InterPro" id="IPR011711">
    <property type="entry name" value="GntR_C"/>
</dbReference>
<dbReference type="STRING" id="1068978.AMETH_0186"/>
<keyword evidence="3" id="KW-0804">Transcription</keyword>
<reference evidence="6 7" key="1">
    <citation type="submission" date="2014-07" db="EMBL/GenBank/DDBJ databases">
        <title>Whole Genome Sequence of the Amycolatopsis methanolica 239.</title>
        <authorList>
            <person name="Tang B."/>
        </authorList>
    </citation>
    <scope>NUCLEOTIDE SEQUENCE [LARGE SCALE GENOMIC DNA]</scope>
    <source>
        <strain evidence="6 7">239</strain>
    </source>
</reference>
<organism evidence="6 7">
    <name type="scientific">Amycolatopsis methanolica 239</name>
    <dbReference type="NCBI Taxonomy" id="1068978"/>
    <lineage>
        <taxon>Bacteria</taxon>
        <taxon>Bacillati</taxon>
        <taxon>Actinomycetota</taxon>
        <taxon>Actinomycetes</taxon>
        <taxon>Pseudonocardiales</taxon>
        <taxon>Pseudonocardiaceae</taxon>
        <taxon>Amycolatopsis</taxon>
        <taxon>Amycolatopsis methanolica group</taxon>
    </lineage>
</organism>
<dbReference type="EMBL" id="CP009110">
    <property type="protein sequence ID" value="AIJ20278.1"/>
    <property type="molecule type" value="Genomic_DNA"/>
</dbReference>
<dbReference type="HOGENOM" id="CLU_600837_0_0_11"/>
<dbReference type="PANTHER" id="PTHR43537:SF24">
    <property type="entry name" value="GLUCONATE OPERON TRANSCRIPTIONAL REPRESSOR"/>
    <property type="match status" value="1"/>
</dbReference>
<dbReference type="Pfam" id="PF07729">
    <property type="entry name" value="FCD"/>
    <property type="match status" value="1"/>
</dbReference>
<dbReference type="Proteomes" id="UP000062973">
    <property type="component" value="Chromosome"/>
</dbReference>
<evidence type="ECO:0000259" key="5">
    <source>
        <dbReference type="PROSITE" id="PS50949"/>
    </source>
</evidence>
<dbReference type="PATRIC" id="fig|1068978.7.peg.198"/>
<protein>
    <submittedName>
        <fullName evidence="6">Transcriptional regulator, GntR family protein</fullName>
    </submittedName>
</protein>
<dbReference type="Pfam" id="PF00392">
    <property type="entry name" value="GntR"/>
    <property type="match status" value="1"/>
</dbReference>
<dbReference type="Gene3D" id="1.20.120.530">
    <property type="entry name" value="GntR ligand-binding domain-like"/>
    <property type="match status" value="1"/>
</dbReference>
<feature type="domain" description="HTH gntR-type" evidence="5">
    <location>
        <begin position="246"/>
        <end position="313"/>
    </location>
</feature>
<evidence type="ECO:0000256" key="4">
    <source>
        <dbReference type="SAM" id="MobiDB-lite"/>
    </source>
</evidence>
<dbReference type="SUPFAM" id="SSF46785">
    <property type="entry name" value="Winged helix' DNA-binding domain"/>
    <property type="match status" value="1"/>
</dbReference>
<accession>A0A076MHB0</accession>
<keyword evidence="7" id="KW-1185">Reference proteome</keyword>
<dbReference type="SUPFAM" id="SSF48008">
    <property type="entry name" value="GntR ligand-binding domain-like"/>
    <property type="match status" value="1"/>
</dbReference>
<dbReference type="InterPro" id="IPR036390">
    <property type="entry name" value="WH_DNA-bd_sf"/>
</dbReference>
<sequence length="455" mass="49548">MLDAAGHQTLHSGLVGAGQLLDDHAAQPVLDPRRARGFQRLDHGGGHALEEHAPQQLPFRGHAGVAGQHLDRRAQRAEQLRHRAGGRTAREHRHPQSPVGDRCHDRDVGEVDGGPGGDRGELALLARRCGVQVRPDAADLRQACPQRVHRGGRAVHAEHQVRAVGRRGLGVERGRHHRVVAAHDGAGRAQVAGEFAARFPEAENGDDGWLTGHWGLLLDTDYHPSRRCARQNCQQSVWGAGVGERAEIEKPVVDAIREAIIRGEFVPNQRLVEADLSAQFAASRANVRIALLELANEGLVERVQNRGARVRAVSLEEAIEISEVRMVVESLCAEKAAERITDEEIGELKVLGKAMRKAVASGDVMGYSGLNQELHRRVREISGQHTAGQVLERLRAQSVRHQFRLAMRPGRPSVSLPEHLAIIDAICAHDPAAAAAAIRQHLSSVIEALREAEQA</sequence>
<gene>
    <name evidence="6" type="ORF">AMETH_0186</name>
</gene>
<dbReference type="PANTHER" id="PTHR43537">
    <property type="entry name" value="TRANSCRIPTIONAL REGULATOR, GNTR FAMILY"/>
    <property type="match status" value="1"/>
</dbReference>
<dbReference type="KEGG" id="amq:AMETH_0186"/>
<dbReference type="PROSITE" id="PS50949">
    <property type="entry name" value="HTH_GNTR"/>
    <property type="match status" value="1"/>
</dbReference>
<evidence type="ECO:0000256" key="1">
    <source>
        <dbReference type="ARBA" id="ARBA00023015"/>
    </source>
</evidence>
<evidence type="ECO:0000313" key="7">
    <source>
        <dbReference type="Proteomes" id="UP000062973"/>
    </source>
</evidence>
<dbReference type="Gene3D" id="1.10.10.10">
    <property type="entry name" value="Winged helix-like DNA-binding domain superfamily/Winged helix DNA-binding domain"/>
    <property type="match status" value="1"/>
</dbReference>
<dbReference type="SMART" id="SM00895">
    <property type="entry name" value="FCD"/>
    <property type="match status" value="1"/>
</dbReference>
<dbReference type="InterPro" id="IPR036388">
    <property type="entry name" value="WH-like_DNA-bd_sf"/>
</dbReference>
<keyword evidence="1" id="KW-0805">Transcription regulation</keyword>
<dbReference type="InterPro" id="IPR008920">
    <property type="entry name" value="TF_FadR/GntR_C"/>
</dbReference>
<dbReference type="GO" id="GO:0003677">
    <property type="term" value="F:DNA binding"/>
    <property type="evidence" value="ECO:0007669"/>
    <property type="project" value="UniProtKB-KW"/>
</dbReference>
<feature type="region of interest" description="Disordered" evidence="4">
    <location>
        <begin position="76"/>
        <end position="118"/>
    </location>
</feature>
<dbReference type="AlphaFoldDB" id="A0A076MHB0"/>
<dbReference type="eggNOG" id="COG1802">
    <property type="taxonomic scope" value="Bacteria"/>
</dbReference>
<evidence type="ECO:0000256" key="3">
    <source>
        <dbReference type="ARBA" id="ARBA00023163"/>
    </source>
</evidence>
<feature type="compositionally biased region" description="Basic residues" evidence="4">
    <location>
        <begin position="82"/>
        <end position="95"/>
    </location>
</feature>
<dbReference type="SMART" id="SM00345">
    <property type="entry name" value="HTH_GNTR"/>
    <property type="match status" value="1"/>
</dbReference>
<dbReference type="CDD" id="cd07377">
    <property type="entry name" value="WHTH_GntR"/>
    <property type="match status" value="1"/>
</dbReference>
<dbReference type="InterPro" id="IPR000524">
    <property type="entry name" value="Tscrpt_reg_HTH_GntR"/>
</dbReference>
<proteinExistence type="predicted"/>
<evidence type="ECO:0000256" key="2">
    <source>
        <dbReference type="ARBA" id="ARBA00023125"/>
    </source>
</evidence>